<name>A0ABP1R4A2_9HEXA</name>
<sequence length="207" mass="24434">MRCRRSASIDCEDQLRQEFNEDSDDLYGTLASLCRISISIQQDCIFVIYGELQKLSIFMENCAQYHNSMAKCLQDNEKKVEASMCMMLKQIGDLCKAVVAKWEEFNCKFWTARTEMLNVRALWMQDNVPDVFGLSMMTSKERRHLVQLWRGRETIAMEVRSSFEDLKSEWEALKRELNAEAVYCRIRVEILLRQFQLMHLMLRTSEV</sequence>
<comment type="caution">
    <text evidence="1">The sequence shown here is derived from an EMBL/GenBank/DDBJ whole genome shotgun (WGS) entry which is preliminary data.</text>
</comment>
<proteinExistence type="predicted"/>
<keyword evidence="2" id="KW-1185">Reference proteome</keyword>
<evidence type="ECO:0000313" key="2">
    <source>
        <dbReference type="Proteomes" id="UP001642540"/>
    </source>
</evidence>
<reference evidence="1 2" key="1">
    <citation type="submission" date="2024-08" db="EMBL/GenBank/DDBJ databases">
        <authorList>
            <person name="Cucini C."/>
            <person name="Frati F."/>
        </authorList>
    </citation>
    <scope>NUCLEOTIDE SEQUENCE [LARGE SCALE GENOMIC DNA]</scope>
</reference>
<accession>A0ABP1R4A2</accession>
<protein>
    <submittedName>
        <fullName evidence="1">Uncharacterized protein</fullName>
    </submittedName>
</protein>
<evidence type="ECO:0000313" key="1">
    <source>
        <dbReference type="EMBL" id="CAL8119619.1"/>
    </source>
</evidence>
<gene>
    <name evidence="1" type="ORF">ODALV1_LOCUS18638</name>
</gene>
<dbReference type="EMBL" id="CAXLJM020000061">
    <property type="protein sequence ID" value="CAL8119619.1"/>
    <property type="molecule type" value="Genomic_DNA"/>
</dbReference>
<dbReference type="Proteomes" id="UP001642540">
    <property type="component" value="Unassembled WGS sequence"/>
</dbReference>
<organism evidence="1 2">
    <name type="scientific">Orchesella dallaii</name>
    <dbReference type="NCBI Taxonomy" id="48710"/>
    <lineage>
        <taxon>Eukaryota</taxon>
        <taxon>Metazoa</taxon>
        <taxon>Ecdysozoa</taxon>
        <taxon>Arthropoda</taxon>
        <taxon>Hexapoda</taxon>
        <taxon>Collembola</taxon>
        <taxon>Entomobryomorpha</taxon>
        <taxon>Entomobryoidea</taxon>
        <taxon>Orchesellidae</taxon>
        <taxon>Orchesellinae</taxon>
        <taxon>Orchesella</taxon>
    </lineage>
</organism>